<feature type="region of interest" description="Disordered" evidence="1">
    <location>
        <begin position="1"/>
        <end position="43"/>
    </location>
</feature>
<dbReference type="Proteomes" id="UP000708208">
    <property type="component" value="Unassembled WGS sequence"/>
</dbReference>
<keyword evidence="3" id="KW-1185">Reference proteome</keyword>
<evidence type="ECO:0000313" key="2">
    <source>
        <dbReference type="EMBL" id="CAG7733342.1"/>
    </source>
</evidence>
<proteinExistence type="predicted"/>
<feature type="non-terminal residue" evidence="2">
    <location>
        <position position="1"/>
    </location>
</feature>
<comment type="caution">
    <text evidence="2">The sequence shown here is derived from an EMBL/GenBank/DDBJ whole genome shotgun (WGS) entry which is preliminary data.</text>
</comment>
<organism evidence="2 3">
    <name type="scientific">Allacma fusca</name>
    <dbReference type="NCBI Taxonomy" id="39272"/>
    <lineage>
        <taxon>Eukaryota</taxon>
        <taxon>Metazoa</taxon>
        <taxon>Ecdysozoa</taxon>
        <taxon>Arthropoda</taxon>
        <taxon>Hexapoda</taxon>
        <taxon>Collembola</taxon>
        <taxon>Symphypleona</taxon>
        <taxon>Sminthuridae</taxon>
        <taxon>Allacma</taxon>
    </lineage>
</organism>
<dbReference type="EMBL" id="CAJVCH010247289">
    <property type="protein sequence ID" value="CAG7733342.1"/>
    <property type="molecule type" value="Genomic_DNA"/>
</dbReference>
<name>A0A8J2KBS4_9HEXA</name>
<evidence type="ECO:0000256" key="1">
    <source>
        <dbReference type="SAM" id="MobiDB-lite"/>
    </source>
</evidence>
<dbReference type="AlphaFoldDB" id="A0A8J2KBS4"/>
<sequence>RPQQGSNQPIVFGDESPPPARRGSRRQRDFDETGRISPEYFDE</sequence>
<protein>
    <submittedName>
        <fullName evidence="2">Uncharacterized protein</fullName>
    </submittedName>
</protein>
<gene>
    <name evidence="2" type="ORF">AFUS01_LOCUS21792</name>
</gene>
<evidence type="ECO:0000313" key="3">
    <source>
        <dbReference type="Proteomes" id="UP000708208"/>
    </source>
</evidence>
<accession>A0A8J2KBS4</accession>
<dbReference type="OrthoDB" id="8119704at2759"/>
<reference evidence="2" key="1">
    <citation type="submission" date="2021-06" db="EMBL/GenBank/DDBJ databases">
        <authorList>
            <person name="Hodson N. C."/>
            <person name="Mongue J. A."/>
            <person name="Jaron S. K."/>
        </authorList>
    </citation>
    <scope>NUCLEOTIDE SEQUENCE</scope>
</reference>